<gene>
    <name evidence="2" type="ORF">CU098_003359</name>
</gene>
<dbReference type="PANTHER" id="PTHR40050">
    <property type="entry name" value="INNER SPORE COAT PROTEIN H"/>
    <property type="match status" value="1"/>
</dbReference>
<name>A0A367KVQ5_RHIST</name>
<dbReference type="PANTHER" id="PTHR40050:SF1">
    <property type="entry name" value="INNER SPORE COAT PROTEIN H"/>
    <property type="match status" value="1"/>
</dbReference>
<keyword evidence="3" id="KW-1185">Reference proteome</keyword>
<reference evidence="2 3" key="1">
    <citation type="journal article" date="2018" name="G3 (Bethesda)">
        <title>Phylogenetic and Phylogenomic Definition of Rhizopus Species.</title>
        <authorList>
            <person name="Gryganskyi A.P."/>
            <person name="Golan J."/>
            <person name="Dolatabadi S."/>
            <person name="Mondo S."/>
            <person name="Robb S."/>
            <person name="Idnurm A."/>
            <person name="Muszewska A."/>
            <person name="Steczkiewicz K."/>
            <person name="Masonjones S."/>
            <person name="Liao H.L."/>
            <person name="Gajdeczka M.T."/>
            <person name="Anike F."/>
            <person name="Vuek A."/>
            <person name="Anishchenko I.M."/>
            <person name="Voigt K."/>
            <person name="de Hoog G.S."/>
            <person name="Smith M.E."/>
            <person name="Heitman J."/>
            <person name="Vilgalys R."/>
            <person name="Stajich J.E."/>
        </authorList>
    </citation>
    <scope>NUCLEOTIDE SEQUENCE [LARGE SCALE GENOMIC DNA]</scope>
    <source>
        <strain evidence="2 3">LSU 92-RS-03</strain>
    </source>
</reference>
<keyword evidence="1" id="KW-0732">Signal</keyword>
<comment type="caution">
    <text evidence="2">The sequence shown here is derived from an EMBL/GenBank/DDBJ whole genome shotgun (WGS) entry which is preliminary data.</text>
</comment>
<feature type="chain" id="PRO_5016868549" evidence="1">
    <location>
        <begin position="20"/>
        <end position="526"/>
    </location>
</feature>
<accession>A0A367KVQ5</accession>
<feature type="signal peptide" evidence="1">
    <location>
        <begin position="1"/>
        <end position="19"/>
    </location>
</feature>
<dbReference type="STRING" id="4846.A0A367KVQ5"/>
<protein>
    <submittedName>
        <fullName evidence="2">Uncharacterized protein</fullName>
    </submittedName>
</protein>
<dbReference type="EMBL" id="PJQM01000186">
    <property type="protein sequence ID" value="RCI06288.1"/>
    <property type="molecule type" value="Genomic_DNA"/>
</dbReference>
<dbReference type="AlphaFoldDB" id="A0A367KVQ5"/>
<evidence type="ECO:0000313" key="2">
    <source>
        <dbReference type="EMBL" id="RCI06288.1"/>
    </source>
</evidence>
<dbReference type="InterPro" id="IPR014867">
    <property type="entry name" value="Spore_coat_CotH_CotH2/3/7"/>
</dbReference>
<dbReference type="Pfam" id="PF08757">
    <property type="entry name" value="CotH"/>
    <property type="match status" value="1"/>
</dbReference>
<proteinExistence type="predicted"/>
<evidence type="ECO:0000256" key="1">
    <source>
        <dbReference type="SAM" id="SignalP"/>
    </source>
</evidence>
<dbReference type="OrthoDB" id="2387105at2759"/>
<sequence>MKLLSFSVYVFLTNAIAQAALVEFNVISPQSKIVQVKVGDILTTLTPVSPTVPLYTGSVEIGEETAYKYLADSEEEEFVRTLPSETSRTMNEFFGRPITYANIPVLPRPLDNGKEWTRADKEPDLFDTNYIPTIIVNGRESDMERLVETVPKKKFRVELTIIAKDYYRTFKNVKFSITGAGKPDNPAKQSWRWTFAKGDTINHRNNFKIRHMEEDPTQMREKLYADCLRAMGTYANQANMVRLFINGEGYGTFNMLDDIPKYSYINANFYGGHPPDQLGPLYNGATGAGFQLLDEDEYTMFKVTKGSPEDESAIRSLAEAFEELDLMDDVAVDKFDREVFDIDQFLRFMVMEYLAGHWDGYWMMQTNDGAYKDYTENGRWYYLGHDYDATFGVNLETDVMNYSYRDYPKLYPTAVFINGFLKNPRLRARFESYMIDTVKVLFNKRVLSERVWAYYQFIAPDLEWDSTIEQRSPGKHFGWFFKQARENLYKGVTSPGAGGGGADYGLIDWVEKKSNFVAKDLNFSFQ</sequence>
<organism evidence="2 3">
    <name type="scientific">Rhizopus stolonifer</name>
    <name type="common">Rhizopus nigricans</name>
    <dbReference type="NCBI Taxonomy" id="4846"/>
    <lineage>
        <taxon>Eukaryota</taxon>
        <taxon>Fungi</taxon>
        <taxon>Fungi incertae sedis</taxon>
        <taxon>Mucoromycota</taxon>
        <taxon>Mucoromycotina</taxon>
        <taxon>Mucoromycetes</taxon>
        <taxon>Mucorales</taxon>
        <taxon>Mucorineae</taxon>
        <taxon>Rhizopodaceae</taxon>
        <taxon>Rhizopus</taxon>
    </lineage>
</organism>
<evidence type="ECO:0000313" key="3">
    <source>
        <dbReference type="Proteomes" id="UP000253551"/>
    </source>
</evidence>
<dbReference type="Proteomes" id="UP000253551">
    <property type="component" value="Unassembled WGS sequence"/>
</dbReference>